<dbReference type="NCBIfam" id="TIGR00589">
    <property type="entry name" value="ogt"/>
    <property type="match status" value="1"/>
</dbReference>
<dbReference type="CDD" id="cd06445">
    <property type="entry name" value="ATase"/>
    <property type="match status" value="1"/>
</dbReference>
<protein>
    <recommendedName>
        <fullName evidence="7">Methylated-DNA-[protein]-cysteine S-methyltransferase DNA binding domain-containing protein</fullName>
    </recommendedName>
</protein>
<evidence type="ECO:0000313" key="8">
    <source>
        <dbReference type="EMBL" id="RUO32024.1"/>
    </source>
</evidence>
<dbReference type="InterPro" id="IPR036631">
    <property type="entry name" value="MGMT_N_sf"/>
</dbReference>
<reference evidence="8 9" key="1">
    <citation type="journal article" date="2018" name="Front. Microbiol.">
        <title>Genome-Based Analysis Reveals the Taxonomy and Diversity of the Family Idiomarinaceae.</title>
        <authorList>
            <person name="Liu Y."/>
            <person name="Lai Q."/>
            <person name="Shao Z."/>
        </authorList>
    </citation>
    <scope>NUCLEOTIDE SEQUENCE [LARGE SCALE GENOMIC DNA]</scope>
    <source>
        <strain evidence="8 9">GBSy1</strain>
    </source>
</reference>
<dbReference type="Pfam" id="PF01035">
    <property type="entry name" value="DNA_binding_1"/>
    <property type="match status" value="1"/>
</dbReference>
<evidence type="ECO:0000256" key="1">
    <source>
        <dbReference type="ARBA" id="ARBA00001286"/>
    </source>
</evidence>
<keyword evidence="4" id="KW-0227">DNA damage</keyword>
<dbReference type="SUPFAM" id="SSF53155">
    <property type="entry name" value="Methylated DNA-protein cysteine methyltransferase domain"/>
    <property type="match status" value="1"/>
</dbReference>
<evidence type="ECO:0000256" key="2">
    <source>
        <dbReference type="ARBA" id="ARBA00022603"/>
    </source>
</evidence>
<comment type="caution">
    <text evidence="8">The sequence shown here is derived from an EMBL/GenBank/DDBJ whole genome shotgun (WGS) entry which is preliminary data.</text>
</comment>
<dbReference type="PANTHER" id="PTHR10815:SF13">
    <property type="entry name" value="METHYLATED-DNA--PROTEIN-CYSTEINE METHYLTRANSFERASE"/>
    <property type="match status" value="1"/>
</dbReference>
<dbReference type="InterPro" id="IPR036217">
    <property type="entry name" value="MethylDNA_cys_MeTrfase_DNAb"/>
</dbReference>
<evidence type="ECO:0000313" key="9">
    <source>
        <dbReference type="Proteomes" id="UP000287410"/>
    </source>
</evidence>
<proteinExistence type="predicted"/>
<organism evidence="8 9">
    <name type="scientific">Aliidiomarina sedimenti</name>
    <dbReference type="NCBI Taxonomy" id="1933879"/>
    <lineage>
        <taxon>Bacteria</taxon>
        <taxon>Pseudomonadati</taxon>
        <taxon>Pseudomonadota</taxon>
        <taxon>Gammaproteobacteria</taxon>
        <taxon>Alteromonadales</taxon>
        <taxon>Idiomarinaceae</taxon>
        <taxon>Aliidiomarina</taxon>
    </lineage>
</organism>
<comment type="catalytic activity">
    <reaction evidence="1">
        <text>a 4-O-methyl-thymidine in DNA + L-cysteinyl-[protein] = a thymidine in DNA + S-methyl-L-cysteinyl-[protein]</text>
        <dbReference type="Rhea" id="RHEA:53428"/>
        <dbReference type="Rhea" id="RHEA-COMP:10131"/>
        <dbReference type="Rhea" id="RHEA-COMP:10132"/>
        <dbReference type="Rhea" id="RHEA-COMP:13555"/>
        <dbReference type="Rhea" id="RHEA-COMP:13556"/>
        <dbReference type="ChEBI" id="CHEBI:29950"/>
        <dbReference type="ChEBI" id="CHEBI:82612"/>
        <dbReference type="ChEBI" id="CHEBI:137386"/>
        <dbReference type="ChEBI" id="CHEBI:137387"/>
        <dbReference type="EC" id="2.1.1.63"/>
    </reaction>
</comment>
<dbReference type="PROSITE" id="PS00374">
    <property type="entry name" value="MGMT"/>
    <property type="match status" value="1"/>
</dbReference>
<dbReference type="SUPFAM" id="SSF46767">
    <property type="entry name" value="Methylated DNA-protein cysteine methyltransferase, C-terminal domain"/>
    <property type="match status" value="1"/>
</dbReference>
<dbReference type="RefSeq" id="WP_126788226.1">
    <property type="nucleotide sequence ID" value="NZ_PIPN01000001.1"/>
</dbReference>
<dbReference type="PANTHER" id="PTHR10815">
    <property type="entry name" value="METHYLATED-DNA--PROTEIN-CYSTEINE METHYLTRANSFERASE"/>
    <property type="match status" value="1"/>
</dbReference>
<keyword evidence="2" id="KW-0489">Methyltransferase</keyword>
<evidence type="ECO:0000259" key="7">
    <source>
        <dbReference type="Pfam" id="PF01035"/>
    </source>
</evidence>
<dbReference type="InterPro" id="IPR036388">
    <property type="entry name" value="WH-like_DNA-bd_sf"/>
</dbReference>
<keyword evidence="9" id="KW-1185">Reference proteome</keyword>
<comment type="catalytic activity">
    <reaction evidence="6">
        <text>a 6-O-methyl-2'-deoxyguanosine in DNA + L-cysteinyl-[protein] = S-methyl-L-cysteinyl-[protein] + a 2'-deoxyguanosine in DNA</text>
        <dbReference type="Rhea" id="RHEA:24000"/>
        <dbReference type="Rhea" id="RHEA-COMP:10131"/>
        <dbReference type="Rhea" id="RHEA-COMP:10132"/>
        <dbReference type="Rhea" id="RHEA-COMP:11367"/>
        <dbReference type="Rhea" id="RHEA-COMP:11368"/>
        <dbReference type="ChEBI" id="CHEBI:29950"/>
        <dbReference type="ChEBI" id="CHEBI:82612"/>
        <dbReference type="ChEBI" id="CHEBI:85445"/>
        <dbReference type="ChEBI" id="CHEBI:85448"/>
        <dbReference type="EC" id="2.1.1.63"/>
    </reaction>
</comment>
<evidence type="ECO:0000256" key="3">
    <source>
        <dbReference type="ARBA" id="ARBA00022679"/>
    </source>
</evidence>
<dbReference type="Gene3D" id="1.10.10.10">
    <property type="entry name" value="Winged helix-like DNA-binding domain superfamily/Winged helix DNA-binding domain"/>
    <property type="match status" value="1"/>
</dbReference>
<evidence type="ECO:0000256" key="4">
    <source>
        <dbReference type="ARBA" id="ARBA00022763"/>
    </source>
</evidence>
<accession>A0ABY0C2H6</accession>
<sequence length="159" mass="17573">MQRCSHFSVGPFTLLVWHDEQAIFQSRLSAEPQPVPSQASSHSALAKQIQNQLDNYLTGQRTSFELPLQAQGTPFQKQVWQLMQSIPCGQTLTYGDAAKHLQSAAQPVGGACRANPIAFFIPCHRIVSRQGIGGYAGQWGQGERVDMKTWLLAHERSIA</sequence>
<name>A0ABY0C2H6_9GAMM</name>
<dbReference type="InterPro" id="IPR001497">
    <property type="entry name" value="MethylDNA_cys_MeTrfase_AS"/>
</dbReference>
<evidence type="ECO:0000256" key="6">
    <source>
        <dbReference type="ARBA" id="ARBA00049348"/>
    </source>
</evidence>
<keyword evidence="5" id="KW-0234">DNA repair</keyword>
<keyword evidence="3" id="KW-0808">Transferase</keyword>
<evidence type="ECO:0000256" key="5">
    <source>
        <dbReference type="ARBA" id="ARBA00023204"/>
    </source>
</evidence>
<feature type="domain" description="Methylated-DNA-[protein]-cysteine S-methyltransferase DNA binding" evidence="7">
    <location>
        <begin position="74"/>
        <end position="156"/>
    </location>
</feature>
<dbReference type="EMBL" id="PIPN01000001">
    <property type="protein sequence ID" value="RUO32024.1"/>
    <property type="molecule type" value="Genomic_DNA"/>
</dbReference>
<dbReference type="Proteomes" id="UP000287410">
    <property type="component" value="Unassembled WGS sequence"/>
</dbReference>
<gene>
    <name evidence="8" type="ORF">CWE12_03280</name>
</gene>
<dbReference type="Gene3D" id="3.30.160.70">
    <property type="entry name" value="Methylated DNA-protein cysteine methyltransferase domain"/>
    <property type="match status" value="1"/>
</dbReference>
<dbReference type="InterPro" id="IPR014048">
    <property type="entry name" value="MethylDNA_cys_MeTrfase_DNA-bd"/>
</dbReference>